<keyword evidence="3" id="KW-1185">Reference proteome</keyword>
<organism evidence="2 3">
    <name type="scientific">Pteropus alecto</name>
    <name type="common">Black flying fox</name>
    <dbReference type="NCBI Taxonomy" id="9402"/>
    <lineage>
        <taxon>Eukaryota</taxon>
        <taxon>Metazoa</taxon>
        <taxon>Chordata</taxon>
        <taxon>Craniata</taxon>
        <taxon>Vertebrata</taxon>
        <taxon>Euteleostomi</taxon>
        <taxon>Mammalia</taxon>
        <taxon>Eutheria</taxon>
        <taxon>Laurasiatheria</taxon>
        <taxon>Chiroptera</taxon>
        <taxon>Yinpterochiroptera</taxon>
        <taxon>Pteropodoidea</taxon>
        <taxon>Pteropodidae</taxon>
        <taxon>Pteropodinae</taxon>
        <taxon>Pteropus</taxon>
    </lineage>
</organism>
<feature type="region of interest" description="Disordered" evidence="1">
    <location>
        <begin position="56"/>
        <end position="180"/>
    </location>
</feature>
<accession>L5JSD2</accession>
<dbReference type="InParanoid" id="L5JSD2"/>
<evidence type="ECO:0000256" key="1">
    <source>
        <dbReference type="SAM" id="MobiDB-lite"/>
    </source>
</evidence>
<feature type="compositionally biased region" description="Basic and acidic residues" evidence="1">
    <location>
        <begin position="65"/>
        <end position="80"/>
    </location>
</feature>
<evidence type="ECO:0000313" key="2">
    <source>
        <dbReference type="EMBL" id="ELK02304.1"/>
    </source>
</evidence>
<protein>
    <submittedName>
        <fullName evidence="2">Uncharacterized protein</fullName>
    </submittedName>
</protein>
<name>L5JSD2_PTEAL</name>
<proteinExistence type="predicted"/>
<feature type="region of interest" description="Disordered" evidence="1">
    <location>
        <begin position="1"/>
        <end position="28"/>
    </location>
</feature>
<dbReference type="Proteomes" id="UP000010552">
    <property type="component" value="Unassembled WGS sequence"/>
</dbReference>
<evidence type="ECO:0000313" key="3">
    <source>
        <dbReference type="Proteomes" id="UP000010552"/>
    </source>
</evidence>
<reference evidence="3" key="1">
    <citation type="journal article" date="2013" name="Science">
        <title>Comparative analysis of bat genomes provides insight into the evolution of flight and immunity.</title>
        <authorList>
            <person name="Zhang G."/>
            <person name="Cowled C."/>
            <person name="Shi Z."/>
            <person name="Huang Z."/>
            <person name="Bishop-Lilly K.A."/>
            <person name="Fang X."/>
            <person name="Wynne J.W."/>
            <person name="Xiong Z."/>
            <person name="Baker M.L."/>
            <person name="Zhao W."/>
            <person name="Tachedjian M."/>
            <person name="Zhu Y."/>
            <person name="Zhou P."/>
            <person name="Jiang X."/>
            <person name="Ng J."/>
            <person name="Yang L."/>
            <person name="Wu L."/>
            <person name="Xiao J."/>
            <person name="Feng Y."/>
            <person name="Chen Y."/>
            <person name="Sun X."/>
            <person name="Zhang Y."/>
            <person name="Marsh G.A."/>
            <person name="Crameri G."/>
            <person name="Broder C.C."/>
            <person name="Frey K.G."/>
            <person name="Wang L.F."/>
            <person name="Wang J."/>
        </authorList>
    </citation>
    <scope>NUCLEOTIDE SEQUENCE [LARGE SCALE GENOMIC DNA]</scope>
</reference>
<gene>
    <name evidence="2" type="ORF">PAL_GLEAN10019240</name>
</gene>
<dbReference type="AlphaFoldDB" id="L5JSD2"/>
<dbReference type="EMBL" id="KB031134">
    <property type="protein sequence ID" value="ELK02304.1"/>
    <property type="molecule type" value="Genomic_DNA"/>
</dbReference>
<sequence>MGEGDTGGDNTYLAAPPSPSGAAAEPATPGTIFRRRLLVGGSYQPLIRHHQLTQPPVSWCLPRPRTPDGREGSGRRRDVVRPLGSGSGTGGKKATARQSRGAGTTGEPRGSTERSAGQRTRPRLGLLLSTPSLPPRSMPGICGRGRGAPRNPGRAERRSAGPEVDGLPGRRTLSRQSLPAGLPLGCPPLTRGDSAVAACFGASRRPGAYYRKNLKCRNGPLVLRVSSLMIIDCSPRPIATSLLYGREIRTETVDIGMKTGPPERN</sequence>